<keyword evidence="2" id="KW-1185">Reference proteome</keyword>
<protein>
    <submittedName>
        <fullName evidence="1">Uncharacterized protein</fullName>
    </submittedName>
</protein>
<gene>
    <name evidence="1" type="ORF">LX32DRAFT_235157</name>
</gene>
<proteinExistence type="predicted"/>
<comment type="caution">
    <text evidence="1">The sequence shown here is derived from an EMBL/GenBank/DDBJ whole genome shotgun (WGS) entry which is preliminary data.</text>
</comment>
<evidence type="ECO:0000313" key="1">
    <source>
        <dbReference type="EMBL" id="KAK2021684.1"/>
    </source>
</evidence>
<dbReference type="AlphaFoldDB" id="A0AAD9H569"/>
<reference evidence="1" key="1">
    <citation type="submission" date="2021-06" db="EMBL/GenBank/DDBJ databases">
        <title>Comparative genomics, transcriptomics and evolutionary studies reveal genomic signatures of adaptation to plant cell wall in hemibiotrophic fungi.</title>
        <authorList>
            <consortium name="DOE Joint Genome Institute"/>
            <person name="Baroncelli R."/>
            <person name="Diaz J.F."/>
            <person name="Benocci T."/>
            <person name="Peng M."/>
            <person name="Battaglia E."/>
            <person name="Haridas S."/>
            <person name="Andreopoulos W."/>
            <person name="Labutti K."/>
            <person name="Pangilinan J."/>
            <person name="Floch G.L."/>
            <person name="Makela M.R."/>
            <person name="Henrissat B."/>
            <person name="Grigoriev I.V."/>
            <person name="Crouch J.A."/>
            <person name="De Vries R.P."/>
            <person name="Sukno S.A."/>
            <person name="Thon M.R."/>
        </authorList>
    </citation>
    <scope>NUCLEOTIDE SEQUENCE</scope>
    <source>
        <strain evidence="1">MAFF235873</strain>
    </source>
</reference>
<dbReference type="Proteomes" id="UP001232148">
    <property type="component" value="Unassembled WGS sequence"/>
</dbReference>
<organism evidence="1 2">
    <name type="scientific">Colletotrichum zoysiae</name>
    <dbReference type="NCBI Taxonomy" id="1216348"/>
    <lineage>
        <taxon>Eukaryota</taxon>
        <taxon>Fungi</taxon>
        <taxon>Dikarya</taxon>
        <taxon>Ascomycota</taxon>
        <taxon>Pezizomycotina</taxon>
        <taxon>Sordariomycetes</taxon>
        <taxon>Hypocreomycetidae</taxon>
        <taxon>Glomerellales</taxon>
        <taxon>Glomerellaceae</taxon>
        <taxon>Colletotrichum</taxon>
        <taxon>Colletotrichum graminicola species complex</taxon>
    </lineage>
</organism>
<dbReference type="EMBL" id="MU843086">
    <property type="protein sequence ID" value="KAK2021684.1"/>
    <property type="molecule type" value="Genomic_DNA"/>
</dbReference>
<accession>A0AAD9H569</accession>
<evidence type="ECO:0000313" key="2">
    <source>
        <dbReference type="Proteomes" id="UP001232148"/>
    </source>
</evidence>
<sequence length="75" mass="8207">MSTSSGVGVITSALAIVASPSSSCTTYDLLNVGLCIYVSDEKSELRWITMCWANSFCVCVCVWKALKKFKQPIYT</sequence>
<name>A0AAD9H569_9PEZI</name>